<sequence length="186" mass="20244">MPTIGDAGQHSIFDDPSVERQARYVSAVLDVAKQHDALKQKRLKLESNYAAELERRAWLPLGAGGRALAGPMPDLQPHAWLPTELSELHRWIRQSARELSEADACAPVVPNGTTDAELALEHAAAQTRCQLAYSSSEAAGARLAPVCLALLAEHERRCRAADALLEELPPLLLRLSVRTGSSRARC</sequence>
<name>A0A0M0K401_9EUKA</name>
<dbReference type="Proteomes" id="UP000037460">
    <property type="component" value="Unassembled WGS sequence"/>
</dbReference>
<protein>
    <submittedName>
        <fullName evidence="1">Uncharacterized protein</fullName>
    </submittedName>
</protein>
<comment type="caution">
    <text evidence="1">The sequence shown here is derived from an EMBL/GenBank/DDBJ whole genome shotgun (WGS) entry which is preliminary data.</text>
</comment>
<dbReference type="EMBL" id="JWZX01001491">
    <property type="protein sequence ID" value="KOO33540.1"/>
    <property type="molecule type" value="Genomic_DNA"/>
</dbReference>
<evidence type="ECO:0000313" key="1">
    <source>
        <dbReference type="EMBL" id="KOO33540.1"/>
    </source>
</evidence>
<organism evidence="1 2">
    <name type="scientific">Chrysochromulina tobinii</name>
    <dbReference type="NCBI Taxonomy" id="1460289"/>
    <lineage>
        <taxon>Eukaryota</taxon>
        <taxon>Haptista</taxon>
        <taxon>Haptophyta</taxon>
        <taxon>Prymnesiophyceae</taxon>
        <taxon>Prymnesiales</taxon>
        <taxon>Chrysochromulinaceae</taxon>
        <taxon>Chrysochromulina</taxon>
    </lineage>
</organism>
<dbReference type="AlphaFoldDB" id="A0A0M0K401"/>
<reference evidence="2" key="1">
    <citation type="journal article" date="2015" name="PLoS Genet.">
        <title>Genome Sequence and Transcriptome Analyses of Chrysochromulina tobin: Metabolic Tools for Enhanced Algal Fitness in the Prominent Order Prymnesiales (Haptophyceae).</title>
        <authorList>
            <person name="Hovde B.T."/>
            <person name="Deodato C.R."/>
            <person name="Hunsperger H.M."/>
            <person name="Ryken S.A."/>
            <person name="Yost W."/>
            <person name="Jha R.K."/>
            <person name="Patterson J."/>
            <person name="Monnat R.J. Jr."/>
            <person name="Barlow S.B."/>
            <person name="Starkenburg S.R."/>
            <person name="Cattolico R.A."/>
        </authorList>
    </citation>
    <scope>NUCLEOTIDE SEQUENCE</scope>
    <source>
        <strain evidence="2">CCMP291</strain>
    </source>
</reference>
<evidence type="ECO:0000313" key="2">
    <source>
        <dbReference type="Proteomes" id="UP000037460"/>
    </source>
</evidence>
<proteinExistence type="predicted"/>
<gene>
    <name evidence="1" type="ORF">Ctob_007186</name>
</gene>
<accession>A0A0M0K401</accession>
<keyword evidence="2" id="KW-1185">Reference proteome</keyword>